<keyword evidence="2" id="KW-1185">Reference proteome</keyword>
<gene>
    <name evidence="1" type="ORF">RV045_11445</name>
</gene>
<name>A0ACC6P491_9BURK</name>
<comment type="caution">
    <text evidence="1">The sequence shown here is derived from an EMBL/GenBank/DDBJ whole genome shotgun (WGS) entry which is preliminary data.</text>
</comment>
<dbReference type="EMBL" id="JAWDIE010000018">
    <property type="protein sequence ID" value="MEJ7139038.1"/>
    <property type="molecule type" value="Genomic_DNA"/>
</dbReference>
<organism evidence="1 2">
    <name type="scientific">Amphibiibacter pelophylacis</name>
    <dbReference type="NCBI Taxonomy" id="1799477"/>
    <lineage>
        <taxon>Bacteria</taxon>
        <taxon>Pseudomonadati</taxon>
        <taxon>Pseudomonadota</taxon>
        <taxon>Betaproteobacteria</taxon>
        <taxon>Burkholderiales</taxon>
        <taxon>Sphaerotilaceae</taxon>
        <taxon>Amphibiibacter</taxon>
    </lineage>
</organism>
<proteinExistence type="predicted"/>
<evidence type="ECO:0000313" key="2">
    <source>
        <dbReference type="Proteomes" id="UP001364695"/>
    </source>
</evidence>
<accession>A0ACC6P491</accession>
<reference evidence="1" key="1">
    <citation type="submission" date="2023-10" db="EMBL/GenBank/DDBJ databases">
        <title>Amphibacter perezi, gen. nov., sp. nov. a novel taxa of the family Comamonadaceae, class Betaproteobacteria isolated from the skin microbiota of Pelophylax perezi from different populations.</title>
        <authorList>
            <person name="Costa S."/>
            <person name="Proenca D.N."/>
            <person name="Lopes I."/>
            <person name="Morais P.V."/>
        </authorList>
    </citation>
    <scope>NUCLEOTIDE SEQUENCE</scope>
    <source>
        <strain evidence="1">SL12-8</strain>
    </source>
</reference>
<dbReference type="Proteomes" id="UP001364695">
    <property type="component" value="Unassembled WGS sequence"/>
</dbReference>
<sequence>MRILAWFFGLLAALVLVGLILAGVAVAMAYPQLPSLDNMADYRPKEPLKVFSRDGVLLGQYGEERRIFVPINEIPKVMQEAVLAIEDARFYEHGGVDFIGIARALADDLGQSSGQGASTITMQLARNFYLSTEKTYTRKLYEALLARKIEQRFSKQQILELYMNQIYLGQRAYGFGAAAEAYFGKPLQKITLAEAAMLAGLPKAPSAYNPIVNEKRALLRQRYILQRMAELGLISSTEREQALAQKLVYRQPVQTSTQSQYVAELARQLLYSQYGESAYERGLQVYLTVSIQSQDAAYRALRAGLRRLDAKRPYRGPEARLELPAKADELDDFVGDKLENFPAQGGLVAAVVTRAKPGSVTVMFQDGQSVNITGEGLRLAGPALMPGASAKTRITRGAIVRTAKVGESYTIVQTPEVEGALIAMNPNNGFVTAMAGGFDFYKNKFDHVTQAWRQPGSSFKPFIYSAGLEKGFMPGTWMNDAPLRFSARTTGGEVWNPKNYDGRFEGPMTLRRALAKSKNLVSIRLLREIGPEYGRDWATRFGFDPKRNPPYLTLALGSGTTTPMQMAAAYGVFANGGHLVQPVIIQKILNSRGEVLFEAPDTPPGEDRRVIPARNAFIMGTMLNEVARKGTAARAQKELGRPDIYGKTGTTNGSYDAWFAGFQPNEVAVVWVGYDTPRSLGARETGGGLALPIWIDFMKQALKDQPVVELKPPPGVVRSGGDWTYPEFVGRGPSRIYEDDAAPRPRPKPRVRRAAPSVDDSGEDDTPVPVDNSQERQSIIDMFSNGNGNGN</sequence>
<evidence type="ECO:0000313" key="1">
    <source>
        <dbReference type="EMBL" id="MEJ7139038.1"/>
    </source>
</evidence>
<protein>
    <submittedName>
        <fullName evidence="1">PBP1A family penicillin-binding protein</fullName>
    </submittedName>
</protein>